<feature type="zinc finger region" description="C3H1-type" evidence="6">
    <location>
        <begin position="20"/>
        <end position="49"/>
    </location>
</feature>
<dbReference type="Gene3D" id="4.10.1000.10">
    <property type="entry name" value="Zinc finger, CCCH-type"/>
    <property type="match status" value="2"/>
</dbReference>
<reference evidence="9" key="1">
    <citation type="submission" date="2021-03" db="EMBL/GenBank/DDBJ databases">
        <authorList>
            <person name="Li Z."/>
            <person name="Yang C."/>
        </authorList>
    </citation>
    <scope>NUCLEOTIDE SEQUENCE</scope>
    <source>
        <strain evidence="9">Dzin_1.0</strain>
        <tissue evidence="9">Leaf</tissue>
    </source>
</reference>
<dbReference type="PANTHER" id="PTHR15725:SF14">
    <property type="entry name" value="ZINC FINGER CCCH DOMAIN-CONTAINING PROTEIN 11A"/>
    <property type="match status" value="1"/>
</dbReference>
<feature type="compositionally biased region" description="Polar residues" evidence="7">
    <location>
        <begin position="427"/>
        <end position="436"/>
    </location>
</feature>
<feature type="compositionally biased region" description="Acidic residues" evidence="7">
    <location>
        <begin position="679"/>
        <end position="697"/>
    </location>
</feature>
<organism evidence="9 10">
    <name type="scientific">Dioscorea zingiberensis</name>
    <dbReference type="NCBI Taxonomy" id="325984"/>
    <lineage>
        <taxon>Eukaryota</taxon>
        <taxon>Viridiplantae</taxon>
        <taxon>Streptophyta</taxon>
        <taxon>Embryophyta</taxon>
        <taxon>Tracheophyta</taxon>
        <taxon>Spermatophyta</taxon>
        <taxon>Magnoliopsida</taxon>
        <taxon>Liliopsida</taxon>
        <taxon>Dioscoreales</taxon>
        <taxon>Dioscoreaceae</taxon>
        <taxon>Dioscorea</taxon>
    </lineage>
</organism>
<keyword evidence="4 6" id="KW-0862">Zinc</keyword>
<feature type="compositionally biased region" description="Basic and acidic residues" evidence="7">
    <location>
        <begin position="392"/>
        <end position="426"/>
    </location>
</feature>
<feature type="compositionally biased region" description="Basic and acidic residues" evidence="7">
    <location>
        <begin position="454"/>
        <end position="464"/>
    </location>
</feature>
<dbReference type="PROSITE" id="PS50103">
    <property type="entry name" value="ZF_C3H1"/>
    <property type="match status" value="3"/>
</dbReference>
<evidence type="ECO:0000256" key="5">
    <source>
        <dbReference type="ARBA" id="ARBA00023125"/>
    </source>
</evidence>
<dbReference type="PANTHER" id="PTHR15725">
    <property type="entry name" value="ZN-FINGER, C-X8-C-X5-C-X3-H TYPE-CONTAINING"/>
    <property type="match status" value="1"/>
</dbReference>
<proteinExistence type="predicted"/>
<evidence type="ECO:0000256" key="4">
    <source>
        <dbReference type="ARBA" id="ARBA00022833"/>
    </source>
</evidence>
<evidence type="ECO:0000256" key="3">
    <source>
        <dbReference type="ARBA" id="ARBA00022771"/>
    </source>
</evidence>
<feature type="domain" description="C3H1-type" evidence="8">
    <location>
        <begin position="20"/>
        <end position="49"/>
    </location>
</feature>
<feature type="zinc finger region" description="C3H1-type" evidence="6">
    <location>
        <begin position="111"/>
        <end position="138"/>
    </location>
</feature>
<feature type="compositionally biased region" description="Basic and acidic residues" evidence="7">
    <location>
        <begin position="337"/>
        <end position="355"/>
    </location>
</feature>
<dbReference type="InterPro" id="IPR041686">
    <property type="entry name" value="Znf-CCCH_3"/>
</dbReference>
<feature type="domain" description="C3H1-type" evidence="8">
    <location>
        <begin position="56"/>
        <end position="77"/>
    </location>
</feature>
<evidence type="ECO:0000313" key="9">
    <source>
        <dbReference type="EMBL" id="KAJ0963891.1"/>
    </source>
</evidence>
<evidence type="ECO:0000256" key="1">
    <source>
        <dbReference type="ARBA" id="ARBA00022723"/>
    </source>
</evidence>
<feature type="domain" description="C3H1-type" evidence="8">
    <location>
        <begin position="111"/>
        <end position="138"/>
    </location>
</feature>
<gene>
    <name evidence="9" type="ORF">J5N97_029013</name>
</gene>
<feature type="zinc finger region" description="C3H1-type" evidence="6">
    <location>
        <begin position="56"/>
        <end position="77"/>
    </location>
</feature>
<feature type="region of interest" description="Disordered" evidence="7">
    <location>
        <begin position="657"/>
        <end position="707"/>
    </location>
</feature>
<keyword evidence="5" id="KW-0238">DNA-binding</keyword>
<keyword evidence="2" id="KW-0677">Repeat</keyword>
<dbReference type="AlphaFoldDB" id="A0A9D5BZI2"/>
<dbReference type="EMBL" id="JAGGNH010000009">
    <property type="protein sequence ID" value="KAJ0963891.1"/>
    <property type="molecule type" value="Genomic_DNA"/>
</dbReference>
<dbReference type="Proteomes" id="UP001085076">
    <property type="component" value="Miscellaneous, Linkage group lg09"/>
</dbReference>
<dbReference type="GO" id="GO:0003729">
    <property type="term" value="F:mRNA binding"/>
    <property type="evidence" value="ECO:0007669"/>
    <property type="project" value="TreeGrafter"/>
</dbReference>
<evidence type="ECO:0000256" key="7">
    <source>
        <dbReference type="SAM" id="MobiDB-lite"/>
    </source>
</evidence>
<protein>
    <recommendedName>
        <fullName evidence="8">C3H1-type domain-containing protein</fullName>
    </recommendedName>
</protein>
<dbReference type="SUPFAM" id="SSF90229">
    <property type="entry name" value="CCCH zinc finger"/>
    <property type="match status" value="1"/>
</dbReference>
<dbReference type="GO" id="GO:0003677">
    <property type="term" value="F:DNA binding"/>
    <property type="evidence" value="ECO:0007669"/>
    <property type="project" value="UniProtKB-KW"/>
</dbReference>
<evidence type="ECO:0000313" key="10">
    <source>
        <dbReference type="Proteomes" id="UP001085076"/>
    </source>
</evidence>
<feature type="region of interest" description="Disordered" evidence="7">
    <location>
        <begin position="331"/>
        <end position="355"/>
    </location>
</feature>
<name>A0A9D5BZI2_9LILI</name>
<dbReference type="Pfam" id="PF15663">
    <property type="entry name" value="zf-CCCH_3"/>
    <property type="match status" value="1"/>
</dbReference>
<dbReference type="InterPro" id="IPR036855">
    <property type="entry name" value="Znf_CCCH_sf"/>
</dbReference>
<keyword evidence="3 6" id="KW-0863">Zinc-finger</keyword>
<sequence length="707" mass="79222">METGGGREAIRPPTAEEEALKRSTDCVYFLASPLTCKKGSECEYRHSENARLNPCDCYYWLNGSCLNPKCSYRHPPLEGLTVTPSGSAPIPTQTMALTQSTPAHGPTYNSSKQSAPCYYFQQGFCLKGNRCPFMHGPPLTGNPALQQVSKVSSPSNVEPSPMLKKDSWVFKECNTQQKIFKDPAVKVPPASAKSAARTEIELKKGPNNLSALHLHNEFRRSQPLHASIGSGNAESRLLNHQVQPVDVHPHNGREADEFLAESSPGFDVLVDDDVEDVGYFPNEEEFGRGSAQGGKSLNAVNGFDYRHSDYEAVPRYERDQYNGMSEFDRQAQSYQRHGPEQHRDSTKRVADMPLLHERKVREKNLDQIDGSDLRHQLLKRKRLNGSRAAVSPDRRVGPYRRDGRHAEERYHDRTEERYHVECRDQSRFPTESSISTRLKGRITLPRRTSPGTLTDHRSEREIDRARHRGRSSPPRPINYQGRRHLHDRIRQRPDEDFAADVRNSGGQAINKDDSDSLNFAGPKSLAELKIAKALKSSQDQPVNSSNVTVHAVEKTVLGSVIISEESDGSNPPSIVLEEKCDAAQGNCVISINGQNGIKRDGHVVEGISDSAVNKEYKPVPITVEEKVLIPVEGTKVDHLKMEEGAVVQNMDEDHDLENVEQRDGDYEYEEVEGAGLKAEDDDDMYQEDEEEVDDEDDFARKVGNMFS</sequence>
<feature type="region of interest" description="Disordered" evidence="7">
    <location>
        <begin position="379"/>
        <end position="480"/>
    </location>
</feature>
<dbReference type="OrthoDB" id="5395350at2759"/>
<dbReference type="InterPro" id="IPR000571">
    <property type="entry name" value="Znf_CCCH"/>
</dbReference>
<comment type="caution">
    <text evidence="9">The sequence shown here is derived from an EMBL/GenBank/DDBJ whole genome shotgun (WGS) entry which is preliminary data.</text>
</comment>
<dbReference type="Pfam" id="PF00642">
    <property type="entry name" value="zf-CCCH"/>
    <property type="match status" value="1"/>
</dbReference>
<evidence type="ECO:0000259" key="8">
    <source>
        <dbReference type="PROSITE" id="PS50103"/>
    </source>
</evidence>
<dbReference type="SMART" id="SM00356">
    <property type="entry name" value="ZnF_C3H1"/>
    <property type="match status" value="3"/>
</dbReference>
<keyword evidence="10" id="KW-1185">Reference proteome</keyword>
<dbReference type="GO" id="GO:0008270">
    <property type="term" value="F:zinc ion binding"/>
    <property type="evidence" value="ECO:0007669"/>
    <property type="project" value="UniProtKB-KW"/>
</dbReference>
<accession>A0A9D5BZI2</accession>
<reference evidence="9" key="2">
    <citation type="journal article" date="2022" name="Hortic Res">
        <title>The genome of Dioscorea zingiberensis sheds light on the biosynthesis, origin and evolution of the medicinally important diosgenin saponins.</title>
        <authorList>
            <person name="Li Y."/>
            <person name="Tan C."/>
            <person name="Li Z."/>
            <person name="Guo J."/>
            <person name="Li S."/>
            <person name="Chen X."/>
            <person name="Wang C."/>
            <person name="Dai X."/>
            <person name="Yang H."/>
            <person name="Song W."/>
            <person name="Hou L."/>
            <person name="Xu J."/>
            <person name="Tong Z."/>
            <person name="Xu A."/>
            <person name="Yuan X."/>
            <person name="Wang W."/>
            <person name="Yang Q."/>
            <person name="Chen L."/>
            <person name="Sun Z."/>
            <person name="Wang K."/>
            <person name="Pan B."/>
            <person name="Chen J."/>
            <person name="Bao Y."/>
            <person name="Liu F."/>
            <person name="Qi X."/>
            <person name="Gang D.R."/>
            <person name="Wen J."/>
            <person name="Li J."/>
        </authorList>
    </citation>
    <scope>NUCLEOTIDE SEQUENCE</scope>
    <source>
        <strain evidence="9">Dzin_1.0</strain>
    </source>
</reference>
<evidence type="ECO:0000256" key="2">
    <source>
        <dbReference type="ARBA" id="ARBA00022737"/>
    </source>
</evidence>
<dbReference type="FunFam" id="4.10.1000.10:FF:000021">
    <property type="entry name" value="Zinc finger CCCH domain-containing protein 17"/>
    <property type="match status" value="1"/>
</dbReference>
<keyword evidence="1 6" id="KW-0479">Metal-binding</keyword>
<evidence type="ECO:0000256" key="6">
    <source>
        <dbReference type="PROSITE-ProRule" id="PRU00723"/>
    </source>
</evidence>